<dbReference type="OrthoDB" id="414945at2759"/>
<dbReference type="Proteomes" id="UP000515151">
    <property type="component" value="Unplaced"/>
</dbReference>
<dbReference type="PANTHER" id="PTHR11439:SF461">
    <property type="entry name" value="OS10G0432200 PROTEIN"/>
    <property type="match status" value="1"/>
</dbReference>
<name>A0A6P8BYV4_PUNGR</name>
<dbReference type="CDD" id="cd09272">
    <property type="entry name" value="RNase_HI_RT_Ty1"/>
    <property type="match status" value="1"/>
</dbReference>
<organism evidence="1 2">
    <name type="scientific">Punica granatum</name>
    <name type="common">Pomegranate</name>
    <dbReference type="NCBI Taxonomy" id="22663"/>
    <lineage>
        <taxon>Eukaryota</taxon>
        <taxon>Viridiplantae</taxon>
        <taxon>Streptophyta</taxon>
        <taxon>Embryophyta</taxon>
        <taxon>Tracheophyta</taxon>
        <taxon>Spermatophyta</taxon>
        <taxon>Magnoliopsida</taxon>
        <taxon>eudicotyledons</taxon>
        <taxon>Gunneridae</taxon>
        <taxon>Pentapetalae</taxon>
        <taxon>rosids</taxon>
        <taxon>malvids</taxon>
        <taxon>Myrtales</taxon>
        <taxon>Lythraceae</taxon>
        <taxon>Punica</taxon>
    </lineage>
</organism>
<sequence length="124" mass="13821">MYGMVGGPQYLTLTRPEISFAVGLVDKFMQSPRVPHLVAAKHRRSTTGFCLFFVDSQLSWKSKKEIVVARSSAEAEYRALADTTSEIILLRCLLKDMGLTLSGPTILFCDNKSAIQAHNDVFHE</sequence>
<gene>
    <name evidence="2" type="primary">LOC116190030</name>
</gene>
<proteinExistence type="predicted"/>
<accession>A0A6P8BYV4</accession>
<dbReference type="AlphaFoldDB" id="A0A6P8BYV4"/>
<evidence type="ECO:0000313" key="2">
    <source>
        <dbReference type="RefSeq" id="XP_031375570.1"/>
    </source>
</evidence>
<protein>
    <submittedName>
        <fullName evidence="2">Uncharacterized protein LOC116190030</fullName>
    </submittedName>
</protein>
<reference evidence="1" key="1">
    <citation type="journal article" date="2020" name="Plant Biotechnol. J.">
        <title>The pomegranate (Punica granatum L.) draft genome dissects genetic divergence between soft- and hard-seeded cultivars.</title>
        <authorList>
            <person name="Luo X."/>
            <person name="Li H."/>
            <person name="Wu Z."/>
            <person name="Yao W."/>
            <person name="Zhao P."/>
            <person name="Cao D."/>
            <person name="Yu H."/>
            <person name="Li K."/>
            <person name="Poudel K."/>
            <person name="Zhao D."/>
            <person name="Zhang F."/>
            <person name="Xia X."/>
            <person name="Chen L."/>
            <person name="Wang Q."/>
            <person name="Jing D."/>
            <person name="Cao S."/>
        </authorList>
    </citation>
    <scope>NUCLEOTIDE SEQUENCE [LARGE SCALE GENOMIC DNA]</scope>
    <source>
        <strain evidence="1">cv. Tunisia</strain>
    </source>
</reference>
<evidence type="ECO:0000313" key="1">
    <source>
        <dbReference type="Proteomes" id="UP000515151"/>
    </source>
</evidence>
<keyword evidence="1" id="KW-1185">Reference proteome</keyword>
<reference evidence="2" key="2">
    <citation type="submission" date="2025-08" db="UniProtKB">
        <authorList>
            <consortium name="RefSeq"/>
        </authorList>
    </citation>
    <scope>IDENTIFICATION</scope>
    <source>
        <tissue evidence="2">Leaf</tissue>
    </source>
</reference>
<dbReference type="GeneID" id="116190030"/>
<dbReference type="RefSeq" id="XP_031375570.1">
    <property type="nucleotide sequence ID" value="XM_031519710.1"/>
</dbReference>
<dbReference type="PANTHER" id="PTHR11439">
    <property type="entry name" value="GAG-POL-RELATED RETROTRANSPOSON"/>
    <property type="match status" value="1"/>
</dbReference>